<dbReference type="GO" id="GO:0016301">
    <property type="term" value="F:kinase activity"/>
    <property type="evidence" value="ECO:0007669"/>
    <property type="project" value="UniProtKB-KW"/>
</dbReference>
<keyword evidence="6" id="KW-0067">ATP-binding</keyword>
<dbReference type="Gene3D" id="3.30.565.10">
    <property type="entry name" value="Histidine kinase-like ATPase, C-terminal domain"/>
    <property type="match status" value="2"/>
</dbReference>
<feature type="domain" description="Histidine kinase" evidence="7">
    <location>
        <begin position="551"/>
        <end position="718"/>
    </location>
</feature>
<dbReference type="EMBL" id="CP117812">
    <property type="protein sequence ID" value="WDE97538.1"/>
    <property type="molecule type" value="Genomic_DNA"/>
</dbReference>
<dbReference type="PANTHER" id="PTHR44936">
    <property type="entry name" value="SENSOR PROTEIN CREC"/>
    <property type="match status" value="1"/>
</dbReference>
<evidence type="ECO:0000256" key="4">
    <source>
        <dbReference type="ARBA" id="ARBA00022741"/>
    </source>
</evidence>
<dbReference type="Pfam" id="PF13589">
    <property type="entry name" value="HATPase_c_3"/>
    <property type="match status" value="1"/>
</dbReference>
<dbReference type="PROSITE" id="PS50109">
    <property type="entry name" value="HIS_KIN"/>
    <property type="match status" value="1"/>
</dbReference>
<comment type="catalytic activity">
    <reaction evidence="1">
        <text>ATP + protein L-histidine = ADP + protein N-phospho-L-histidine.</text>
        <dbReference type="EC" id="2.7.13.3"/>
    </reaction>
</comment>
<dbReference type="InterPro" id="IPR003594">
    <property type="entry name" value="HATPase_dom"/>
</dbReference>
<evidence type="ECO:0000256" key="2">
    <source>
        <dbReference type="ARBA" id="ARBA00012438"/>
    </source>
</evidence>
<dbReference type="Proteomes" id="UP001214250">
    <property type="component" value="Chromosome 2"/>
</dbReference>
<name>A0ABY7VW90_9BACT</name>
<keyword evidence="9" id="KW-1185">Reference proteome</keyword>
<keyword evidence="5 8" id="KW-0418">Kinase</keyword>
<accession>A0ABY7VW90</accession>
<reference evidence="8 9" key="1">
    <citation type="submission" date="2023-02" db="EMBL/GenBank/DDBJ databases">
        <title>Genome sequence of Lentisphaera profundi SAORIC-696.</title>
        <authorList>
            <person name="Kim e."/>
            <person name="Cho J.-C."/>
            <person name="Choi A."/>
            <person name="Kang I."/>
        </authorList>
    </citation>
    <scope>NUCLEOTIDE SEQUENCE [LARGE SCALE GENOMIC DNA]</scope>
    <source>
        <strain evidence="8 9">SAORIC-696</strain>
    </source>
</reference>
<dbReference type="InterPro" id="IPR005467">
    <property type="entry name" value="His_kinase_dom"/>
</dbReference>
<evidence type="ECO:0000256" key="1">
    <source>
        <dbReference type="ARBA" id="ARBA00000085"/>
    </source>
</evidence>
<dbReference type="RefSeq" id="WP_274151992.1">
    <property type="nucleotide sequence ID" value="NZ_CP117812.1"/>
</dbReference>
<evidence type="ECO:0000313" key="8">
    <source>
        <dbReference type="EMBL" id="WDE97538.1"/>
    </source>
</evidence>
<dbReference type="Pfam" id="PF02518">
    <property type="entry name" value="HATPase_c"/>
    <property type="match status" value="1"/>
</dbReference>
<keyword evidence="4" id="KW-0547">Nucleotide-binding</keyword>
<evidence type="ECO:0000256" key="5">
    <source>
        <dbReference type="ARBA" id="ARBA00022777"/>
    </source>
</evidence>
<keyword evidence="3" id="KW-0808">Transferase</keyword>
<evidence type="ECO:0000256" key="6">
    <source>
        <dbReference type="ARBA" id="ARBA00022840"/>
    </source>
</evidence>
<dbReference type="InterPro" id="IPR050980">
    <property type="entry name" value="2C_sensor_his_kinase"/>
</dbReference>
<dbReference type="SMART" id="SM00387">
    <property type="entry name" value="HATPase_c"/>
    <property type="match status" value="1"/>
</dbReference>
<sequence length="731" mass="84507">MSGIKHFKPKAHILRLLGEELIKSPVMAIYELVKNSYDADAETVNVNFNNIKDLDNVSIKIKDNGTGLTSEVIENVWLEPGTDHRKPIDENGNRVIYRSPLFDRVPMGEKGVGRFAVHKLGEKITLITRPATIVFDGNGENPKKELLDYEITLKIDWEAFSQSKYLEDIPITWETNKDASKFTFQNDSGTLIQVECLKENWTRGMARSLKRNIVSMLSPKNNANIFKIELDFENEWLEDFPDANKVLDVAPYKYTALLDSDYNLTVDYECSLALNESFGKREIKNQTQNIKGSFRKYYRAAIKDENLTEEEIEATLELMENDQNIFGSILLEIYSFDLDPETLRNYTYDSKTLKNVLKLHSGIKVFKDDMRVFNYGEPGNDWLELDIRRVQNKQWFSNNQNIGFVYLDSSASQVLIEKTNREGFIENTTYQAFYYSMIAILNDFRIERDKDREKWLSFINPAKNKISYDDQVSLFNELIDSTNFSENEQKTVLKNEVAKLQKDFDDKKETLLIPAGVGMTASVALHEMEKVVPHLKEIIYTQPFHKLSAKEKIEELEDYLKGILSVLRKGGNKPINLVESINKSISNYNSKFRRRKITVQTEFDESIETIKCDKRYFITMLMNLLDNSIYWLDTLYQEKKSIYIKTLNYNNLTTVIIADNGPGFKDDITDLVRPFFTRKDDGIGIGLYLIDTLMMKYGKLEIIDSEEEFLSLSIPPTYRGAAVKLIFSKGQ</sequence>
<evidence type="ECO:0000256" key="3">
    <source>
        <dbReference type="ARBA" id="ARBA00022679"/>
    </source>
</evidence>
<proteinExistence type="predicted"/>
<dbReference type="SUPFAM" id="SSF55874">
    <property type="entry name" value="ATPase domain of HSP90 chaperone/DNA topoisomerase II/histidine kinase"/>
    <property type="match status" value="2"/>
</dbReference>
<protein>
    <recommendedName>
        <fullName evidence="2">histidine kinase</fullName>
        <ecNumber evidence="2">2.7.13.3</ecNumber>
    </recommendedName>
</protein>
<dbReference type="InterPro" id="IPR036890">
    <property type="entry name" value="HATPase_C_sf"/>
</dbReference>
<dbReference type="PANTHER" id="PTHR44936:SF10">
    <property type="entry name" value="SENSOR PROTEIN RSTB"/>
    <property type="match status" value="1"/>
</dbReference>
<organism evidence="8 9">
    <name type="scientific">Lentisphaera profundi</name>
    <dbReference type="NCBI Taxonomy" id="1658616"/>
    <lineage>
        <taxon>Bacteria</taxon>
        <taxon>Pseudomonadati</taxon>
        <taxon>Lentisphaerota</taxon>
        <taxon>Lentisphaeria</taxon>
        <taxon>Lentisphaerales</taxon>
        <taxon>Lentisphaeraceae</taxon>
        <taxon>Lentisphaera</taxon>
    </lineage>
</organism>
<gene>
    <name evidence="8" type="ORF">PQO03_17060</name>
</gene>
<evidence type="ECO:0000313" key="9">
    <source>
        <dbReference type="Proteomes" id="UP001214250"/>
    </source>
</evidence>
<dbReference type="EC" id="2.7.13.3" evidence="2"/>
<evidence type="ECO:0000259" key="7">
    <source>
        <dbReference type="PROSITE" id="PS50109"/>
    </source>
</evidence>